<proteinExistence type="predicted"/>
<name>A0A0E9Y0C5_ANGAN</name>
<organism evidence="1">
    <name type="scientific">Anguilla anguilla</name>
    <name type="common">European freshwater eel</name>
    <name type="synonym">Muraena anguilla</name>
    <dbReference type="NCBI Taxonomy" id="7936"/>
    <lineage>
        <taxon>Eukaryota</taxon>
        <taxon>Metazoa</taxon>
        <taxon>Chordata</taxon>
        <taxon>Craniata</taxon>
        <taxon>Vertebrata</taxon>
        <taxon>Euteleostomi</taxon>
        <taxon>Actinopterygii</taxon>
        <taxon>Neopterygii</taxon>
        <taxon>Teleostei</taxon>
        <taxon>Anguilliformes</taxon>
        <taxon>Anguillidae</taxon>
        <taxon>Anguilla</taxon>
    </lineage>
</organism>
<dbReference type="EMBL" id="GBXM01000441">
    <property type="protein sequence ID" value="JAI08137.1"/>
    <property type="molecule type" value="Transcribed_RNA"/>
</dbReference>
<sequence>MSNSLGMFHTSTTLLELEVTMRICKKIAAGGISTVPEEVVDSLRSFW</sequence>
<dbReference type="AlphaFoldDB" id="A0A0E9Y0C5"/>
<protein>
    <submittedName>
        <fullName evidence="1">Uncharacterized protein</fullName>
    </submittedName>
</protein>
<reference evidence="1" key="1">
    <citation type="submission" date="2014-11" db="EMBL/GenBank/DDBJ databases">
        <authorList>
            <person name="Amaro Gonzalez C."/>
        </authorList>
    </citation>
    <scope>NUCLEOTIDE SEQUENCE</scope>
</reference>
<evidence type="ECO:0000313" key="1">
    <source>
        <dbReference type="EMBL" id="JAI08137.1"/>
    </source>
</evidence>
<accession>A0A0E9Y0C5</accession>
<reference evidence="1" key="2">
    <citation type="journal article" date="2015" name="Fish Shellfish Immunol.">
        <title>Early steps in the European eel (Anguilla anguilla)-Vibrio vulnificus interaction in the gills: Role of the RtxA13 toxin.</title>
        <authorList>
            <person name="Callol A."/>
            <person name="Pajuelo D."/>
            <person name="Ebbesson L."/>
            <person name="Teles M."/>
            <person name="MacKenzie S."/>
            <person name="Amaro C."/>
        </authorList>
    </citation>
    <scope>NUCLEOTIDE SEQUENCE</scope>
</reference>